<keyword evidence="2" id="KW-1185">Reference proteome</keyword>
<dbReference type="SUPFAM" id="SSF52467">
    <property type="entry name" value="DHS-like NAD/FAD-binding domain"/>
    <property type="match status" value="1"/>
</dbReference>
<dbReference type="EMBL" id="ASPP01020893">
    <property type="protein sequence ID" value="ETO13022.1"/>
    <property type="molecule type" value="Genomic_DNA"/>
</dbReference>
<sequence>MGDSVPKVALERAEEMARLSELSIVLGSSMTVSPFNTLPVHASKHIGYVLLTKQHTDFDEKACLTIHCDVDIFMKKLLQQLKLQNITEFHYQQTFQAYFLSKITELQVPFKCFETQNTLKGRELVMKKEQWNNLLQSKDTSPRLVIEFDEQFDVKPLIVGVQQIFNSSNDKTKHIFDLMLEKIVKYSL</sequence>
<organism evidence="1 2">
    <name type="scientific">Reticulomyxa filosa</name>
    <dbReference type="NCBI Taxonomy" id="46433"/>
    <lineage>
        <taxon>Eukaryota</taxon>
        <taxon>Sar</taxon>
        <taxon>Rhizaria</taxon>
        <taxon>Retaria</taxon>
        <taxon>Foraminifera</taxon>
        <taxon>Monothalamids</taxon>
        <taxon>Reticulomyxidae</taxon>
        <taxon>Reticulomyxa</taxon>
    </lineage>
</organism>
<gene>
    <name evidence="1" type="ORF">RFI_24354</name>
</gene>
<accession>X6MHW9</accession>
<dbReference type="OrthoDB" id="2919105at2759"/>
<evidence type="ECO:0000313" key="2">
    <source>
        <dbReference type="Proteomes" id="UP000023152"/>
    </source>
</evidence>
<reference evidence="1 2" key="1">
    <citation type="journal article" date="2013" name="Curr. Biol.">
        <title>The Genome of the Foraminiferan Reticulomyxa filosa.</title>
        <authorList>
            <person name="Glockner G."/>
            <person name="Hulsmann N."/>
            <person name="Schleicher M."/>
            <person name="Noegel A.A."/>
            <person name="Eichinger L."/>
            <person name="Gallinger C."/>
            <person name="Pawlowski J."/>
            <person name="Sierra R."/>
            <person name="Euteneuer U."/>
            <person name="Pillet L."/>
            <person name="Moustafa A."/>
            <person name="Platzer M."/>
            <person name="Groth M."/>
            <person name="Szafranski K."/>
            <person name="Schliwa M."/>
        </authorList>
    </citation>
    <scope>NUCLEOTIDE SEQUENCE [LARGE SCALE GENOMIC DNA]</scope>
</reference>
<dbReference type="Gene3D" id="3.40.50.1220">
    <property type="entry name" value="TPP-binding domain"/>
    <property type="match status" value="1"/>
</dbReference>
<dbReference type="AlphaFoldDB" id="X6MHW9"/>
<proteinExistence type="predicted"/>
<name>X6MHW9_RETFI</name>
<dbReference type="InterPro" id="IPR029035">
    <property type="entry name" value="DHS-like_NAD/FAD-binding_dom"/>
</dbReference>
<evidence type="ECO:0000313" key="1">
    <source>
        <dbReference type="EMBL" id="ETO13022.1"/>
    </source>
</evidence>
<protein>
    <submittedName>
        <fullName evidence="1">Class IV sirtuin</fullName>
    </submittedName>
</protein>
<comment type="caution">
    <text evidence="1">The sequence shown here is derived from an EMBL/GenBank/DDBJ whole genome shotgun (WGS) entry which is preliminary data.</text>
</comment>
<dbReference type="Proteomes" id="UP000023152">
    <property type="component" value="Unassembled WGS sequence"/>
</dbReference>